<sequence length="105" mass="10748">MFSRLITASVLALPIIGSAATLPPRDKATSTVLGRSRCRPMCCDALINSVSPGGEIGINCSPGGLDCGFSGQIDACCVRISPLGLKSGTGIGCVSAREYNTPDPY</sequence>
<dbReference type="EMBL" id="JELW01000114">
    <property type="protein sequence ID" value="EXU95005.1"/>
    <property type="molecule type" value="Genomic_DNA"/>
</dbReference>
<dbReference type="eggNOG" id="ENOG502RWGM">
    <property type="taxonomic scope" value="Eukaryota"/>
</dbReference>
<keyword evidence="1" id="KW-0732">Signal</keyword>
<feature type="chain" id="PRO_5001980986" description="Hydrophobin" evidence="1">
    <location>
        <begin position="22"/>
        <end position="105"/>
    </location>
</feature>
<gene>
    <name evidence="2" type="ORF">X797_011912</name>
</gene>
<evidence type="ECO:0000313" key="2">
    <source>
        <dbReference type="EMBL" id="EXU95005.1"/>
    </source>
</evidence>
<protein>
    <recommendedName>
        <fullName evidence="4">Hydrophobin</fullName>
    </recommendedName>
</protein>
<accession>A0A0A1UMN2</accession>
<evidence type="ECO:0000313" key="3">
    <source>
        <dbReference type="Proteomes" id="UP000030151"/>
    </source>
</evidence>
<evidence type="ECO:0008006" key="4">
    <source>
        <dbReference type="Google" id="ProtNLM"/>
    </source>
</evidence>
<name>A0A0A1UMN2_9HYPO</name>
<comment type="caution">
    <text evidence="2">The sequence shown here is derived from an EMBL/GenBank/DDBJ whole genome shotgun (WGS) entry which is preliminary data.</text>
</comment>
<proteinExistence type="predicted"/>
<reference evidence="2 3" key="1">
    <citation type="submission" date="2014-02" db="EMBL/GenBank/DDBJ databases">
        <title>The genome sequence of the entomopathogenic fungus Metarhizium robertsii ARSEF 2575.</title>
        <authorList>
            <person name="Giuliano Garisto Donzelli B."/>
            <person name="Roe B.A."/>
            <person name="Macmil S.L."/>
            <person name="Krasnoff S.B."/>
            <person name="Gibson D.M."/>
        </authorList>
    </citation>
    <scope>NUCLEOTIDE SEQUENCE [LARGE SCALE GENOMIC DNA]</scope>
    <source>
        <strain evidence="2 3">ARSEF 2575</strain>
    </source>
</reference>
<dbReference type="AlphaFoldDB" id="A0A0A1UMN2"/>
<dbReference type="HOGENOM" id="CLU_2468712_0_0_1"/>
<evidence type="ECO:0000256" key="1">
    <source>
        <dbReference type="SAM" id="SignalP"/>
    </source>
</evidence>
<organism evidence="2 3">
    <name type="scientific">Metarhizium robertsii</name>
    <dbReference type="NCBI Taxonomy" id="568076"/>
    <lineage>
        <taxon>Eukaryota</taxon>
        <taxon>Fungi</taxon>
        <taxon>Dikarya</taxon>
        <taxon>Ascomycota</taxon>
        <taxon>Pezizomycotina</taxon>
        <taxon>Sordariomycetes</taxon>
        <taxon>Hypocreomycetidae</taxon>
        <taxon>Hypocreales</taxon>
        <taxon>Clavicipitaceae</taxon>
        <taxon>Metarhizium</taxon>
    </lineage>
</organism>
<feature type="signal peptide" evidence="1">
    <location>
        <begin position="1"/>
        <end position="21"/>
    </location>
</feature>
<dbReference type="Proteomes" id="UP000030151">
    <property type="component" value="Unassembled WGS sequence"/>
</dbReference>